<evidence type="ECO:0000256" key="3">
    <source>
        <dbReference type="PROSITE-ProRule" id="PRU00497"/>
    </source>
</evidence>
<feature type="region of interest" description="Disordered" evidence="4">
    <location>
        <begin position="471"/>
        <end position="495"/>
    </location>
</feature>
<name>A0A4C1YY73_EUMVA</name>
<dbReference type="PROSITE" id="PS00233">
    <property type="entry name" value="CHIT_BIND_RR_1"/>
    <property type="match status" value="1"/>
</dbReference>
<dbReference type="PROSITE" id="PS51155">
    <property type="entry name" value="CHIT_BIND_RR_2"/>
    <property type="match status" value="1"/>
</dbReference>
<sequence length="664" mass="75117">MYTLTLSLRRISVFLLTRLRTFEGNMLQKLTILLFSILSGIHSEESDQPSTVLAPRDFNHHAYDTPIIQNRLSKPKPTEKGPVLFPNDGLPQPKAPLVVTSRPLAEQLSKYLNSKPEHNNTLASSSFISQKYEPNYLARFNTYKPFSQIFSTQNPVLINPVTGTPLYPVNNLDDFTAKNIDDDKDFYDYSGKNFDGYSGRTVEDYEHPYADVVKKSTLLNDGFNTDNRYNDYELHDLDIKQKVKTFTQLTGFPRAPIHSALQKLTSILVPTPARVFRFISLVHACVKYLRCAGKIKTTLFSYTVKDHHTGDDFSHSQQSTGSATNGEYRVRLPDGRMQIVSYTADENGYKADVRYDDEHADRAGNSIEYSRSTDHNTAINNQNSLDDPYKSRDRDEYYNRYTDASKEGYTDDHNFRYNNFNEPYKHNFNYDTNTKLGVIVVPNHQGNTISTVKPSYEQLKPLFVTKARNAASTAERGHDRSRPLFSTRNRGTASTVKPTYEQLKPLFVTANPGTASTIKPIYERSRPVFTNKNFNAPTTVKPSYDELKPLFVTRKPLIPTTRRIPVEINAPSTTAHPFGVQPAITERVVVIGASKPPLYKNIGNSPNTLDVPFTTAKYFYSPSPAVQILPTAGPLVKNVNLSTESKAILSDSFINRINKYLSFK</sequence>
<dbReference type="InterPro" id="IPR051217">
    <property type="entry name" value="Insect_Cuticle_Struc_Prot"/>
</dbReference>
<evidence type="ECO:0000313" key="6">
    <source>
        <dbReference type="Proteomes" id="UP000299102"/>
    </source>
</evidence>
<dbReference type="Pfam" id="PF00379">
    <property type="entry name" value="Chitin_bind_4"/>
    <property type="match status" value="1"/>
</dbReference>
<keyword evidence="2" id="KW-0732">Signal</keyword>
<feature type="compositionally biased region" description="Polar residues" evidence="4">
    <location>
        <begin position="484"/>
        <end position="495"/>
    </location>
</feature>
<proteinExistence type="predicted"/>
<dbReference type="AlphaFoldDB" id="A0A4C1YY73"/>
<evidence type="ECO:0000256" key="2">
    <source>
        <dbReference type="ARBA" id="ARBA00022729"/>
    </source>
</evidence>
<dbReference type="GO" id="GO:0031012">
    <property type="term" value="C:extracellular matrix"/>
    <property type="evidence" value="ECO:0007669"/>
    <property type="project" value="TreeGrafter"/>
</dbReference>
<evidence type="ECO:0000256" key="1">
    <source>
        <dbReference type="ARBA" id="ARBA00022460"/>
    </source>
</evidence>
<reference evidence="5 6" key="1">
    <citation type="journal article" date="2019" name="Commun. Biol.">
        <title>The bagworm genome reveals a unique fibroin gene that provides high tensile strength.</title>
        <authorList>
            <person name="Kono N."/>
            <person name="Nakamura H."/>
            <person name="Ohtoshi R."/>
            <person name="Tomita M."/>
            <person name="Numata K."/>
            <person name="Arakawa K."/>
        </authorList>
    </citation>
    <scope>NUCLEOTIDE SEQUENCE [LARGE SCALE GENOMIC DNA]</scope>
</reference>
<gene>
    <name evidence="5" type="primary">resilin</name>
    <name evidence="5" type="ORF">EVAR_59211_1</name>
</gene>
<dbReference type="OrthoDB" id="6382199at2759"/>
<organism evidence="5 6">
    <name type="scientific">Eumeta variegata</name>
    <name type="common">Bagworm moth</name>
    <name type="synonym">Eumeta japonica</name>
    <dbReference type="NCBI Taxonomy" id="151549"/>
    <lineage>
        <taxon>Eukaryota</taxon>
        <taxon>Metazoa</taxon>
        <taxon>Ecdysozoa</taxon>
        <taxon>Arthropoda</taxon>
        <taxon>Hexapoda</taxon>
        <taxon>Insecta</taxon>
        <taxon>Pterygota</taxon>
        <taxon>Neoptera</taxon>
        <taxon>Endopterygota</taxon>
        <taxon>Lepidoptera</taxon>
        <taxon>Glossata</taxon>
        <taxon>Ditrysia</taxon>
        <taxon>Tineoidea</taxon>
        <taxon>Psychidae</taxon>
        <taxon>Oiketicinae</taxon>
        <taxon>Eumeta</taxon>
    </lineage>
</organism>
<comment type="caution">
    <text evidence="5">The sequence shown here is derived from an EMBL/GenBank/DDBJ whole genome shotgun (WGS) entry which is preliminary data.</text>
</comment>
<accession>A0A4C1YY73</accession>
<dbReference type="GO" id="GO:0005615">
    <property type="term" value="C:extracellular space"/>
    <property type="evidence" value="ECO:0007669"/>
    <property type="project" value="TreeGrafter"/>
</dbReference>
<evidence type="ECO:0000256" key="4">
    <source>
        <dbReference type="SAM" id="MobiDB-lite"/>
    </source>
</evidence>
<evidence type="ECO:0000313" key="5">
    <source>
        <dbReference type="EMBL" id="GBP79367.1"/>
    </source>
</evidence>
<dbReference type="EMBL" id="BGZK01001412">
    <property type="protein sequence ID" value="GBP79367.1"/>
    <property type="molecule type" value="Genomic_DNA"/>
</dbReference>
<dbReference type="GO" id="GO:0042302">
    <property type="term" value="F:structural constituent of cuticle"/>
    <property type="evidence" value="ECO:0007669"/>
    <property type="project" value="UniProtKB-UniRule"/>
</dbReference>
<keyword evidence="6" id="KW-1185">Reference proteome</keyword>
<feature type="region of interest" description="Disordered" evidence="4">
    <location>
        <begin position="310"/>
        <end position="330"/>
    </location>
</feature>
<feature type="compositionally biased region" description="Polar residues" evidence="4">
    <location>
        <begin position="315"/>
        <end position="325"/>
    </location>
</feature>
<dbReference type="PANTHER" id="PTHR12236:SF79">
    <property type="entry name" value="CUTICULAR PROTEIN 50CB-RELATED"/>
    <property type="match status" value="1"/>
</dbReference>
<dbReference type="PANTHER" id="PTHR12236">
    <property type="entry name" value="STRUCTURAL CONTITUENT OF CUTICLE"/>
    <property type="match status" value="1"/>
</dbReference>
<dbReference type="InterPro" id="IPR000618">
    <property type="entry name" value="Insect_cuticle"/>
</dbReference>
<feature type="region of interest" description="Disordered" evidence="4">
    <location>
        <begin position="368"/>
        <end position="393"/>
    </location>
</feature>
<dbReference type="InterPro" id="IPR031311">
    <property type="entry name" value="CHIT_BIND_RR_consensus"/>
</dbReference>
<protein>
    <submittedName>
        <fullName evidence="5">Pro-resilin</fullName>
    </submittedName>
</protein>
<feature type="compositionally biased region" description="Polar residues" evidence="4">
    <location>
        <begin position="368"/>
        <end position="385"/>
    </location>
</feature>
<keyword evidence="1 3" id="KW-0193">Cuticle</keyword>
<dbReference type="Proteomes" id="UP000299102">
    <property type="component" value="Unassembled WGS sequence"/>
</dbReference>